<evidence type="ECO:0000313" key="2">
    <source>
        <dbReference type="Proteomes" id="UP000684084"/>
    </source>
</evidence>
<dbReference type="Proteomes" id="UP000684084">
    <property type="component" value="Unassembled WGS sequence"/>
</dbReference>
<name>A0A915YVS6_9GLOM</name>
<dbReference type="EMBL" id="CAGKOT010000006">
    <property type="protein sequence ID" value="CAB5345294.1"/>
    <property type="molecule type" value="Genomic_DNA"/>
</dbReference>
<dbReference type="OrthoDB" id="10277908at2759"/>
<protein>
    <submittedName>
        <fullName evidence="1">Uncharacterized protein</fullName>
    </submittedName>
</protein>
<sequence>MRNRRVPVLQDSETGKMSPSRVRAGYLTLISVLQFWESDRSGTPSPPASILGLITCRFRSITLKLQFKWFGDIWEALLNRSHYFPFRYWIWLPKWLL</sequence>
<reference evidence="1" key="1">
    <citation type="submission" date="2020-05" db="EMBL/GenBank/DDBJ databases">
        <authorList>
            <person name="Rincon C."/>
            <person name="Sanders R I."/>
            <person name="Robbins C."/>
            <person name="Chaturvedi A."/>
        </authorList>
    </citation>
    <scope>NUCLEOTIDE SEQUENCE</scope>
    <source>
        <strain evidence="1">CHB12</strain>
    </source>
</reference>
<comment type="caution">
    <text evidence="1">The sequence shown here is derived from an EMBL/GenBank/DDBJ whole genome shotgun (WGS) entry which is preliminary data.</text>
</comment>
<dbReference type="AlphaFoldDB" id="A0A915YVS6"/>
<gene>
    <name evidence="1" type="ORF">CHRIB12_LOCUS4017</name>
</gene>
<dbReference type="VEuPathDB" id="FungiDB:RhiirFUN_021771"/>
<evidence type="ECO:0000313" key="1">
    <source>
        <dbReference type="EMBL" id="CAB5345294.1"/>
    </source>
</evidence>
<organism evidence="1 2">
    <name type="scientific">Rhizophagus irregularis</name>
    <dbReference type="NCBI Taxonomy" id="588596"/>
    <lineage>
        <taxon>Eukaryota</taxon>
        <taxon>Fungi</taxon>
        <taxon>Fungi incertae sedis</taxon>
        <taxon>Mucoromycota</taxon>
        <taxon>Glomeromycotina</taxon>
        <taxon>Glomeromycetes</taxon>
        <taxon>Glomerales</taxon>
        <taxon>Glomeraceae</taxon>
        <taxon>Rhizophagus</taxon>
    </lineage>
</organism>
<accession>A0A915YVS6</accession>
<proteinExistence type="predicted"/>